<reference evidence="18" key="1">
    <citation type="submission" date="2021-04" db="EMBL/GenBank/DDBJ databases">
        <authorList>
            <consortium name="Molecular Ecology Group"/>
        </authorList>
    </citation>
    <scope>NUCLEOTIDE SEQUENCE</scope>
</reference>
<comment type="function">
    <text evidence="15">Mitochondrial inner membrane calcium uniporter that mediates calcium uptake into mitochondria. Mitochondrial calcium homeostasis plays key roles in cellular physiology and regulates cell bioenergetics, cytoplasmic calcium signals and activation of cell death pathways.</text>
</comment>
<dbReference type="GO" id="GO:0036444">
    <property type="term" value="P:calcium import into the mitochondrion"/>
    <property type="evidence" value="ECO:0007669"/>
    <property type="project" value="TreeGrafter"/>
</dbReference>
<dbReference type="GO" id="GO:1990246">
    <property type="term" value="C:uniplex complex"/>
    <property type="evidence" value="ECO:0007669"/>
    <property type="project" value="TreeGrafter"/>
</dbReference>
<evidence type="ECO:0000256" key="16">
    <source>
        <dbReference type="SAM" id="Coils"/>
    </source>
</evidence>
<accession>A0A8S3Z250</accession>
<sequence>MTASAFPLRKLLCGRFCIRKSELFSSCSFSLQRHQRKVIIINVCPKQSYTRLFSSQPFSKTDVTVFHREGLPVIALTLPSKQATCEFLLKPLTQNVGDLARFIKEEDGGIDTVSFFTKDGSRIAKSTSIDVLLRSEFDIDINGHNYHVSPPALTPVSSEDALNMTDVKLLVSQLYSTIHLENYQLEKEKELQKMLEDLKTQIAPLEEKTQQLSGKADVTTNRLLWLGMGAMGFQFGILARLTWWDYSWDVMEPITYFVTYGTSLAMFAYFLLTKQEYVYPNVRDRQFLMHFYKLAQKEKFDVDRYNQLLEDIAEIESDLQRLRHPLKLHLPIREIEKVSKKE</sequence>
<evidence type="ECO:0000256" key="7">
    <source>
        <dbReference type="ARBA" id="ARBA00022792"/>
    </source>
</evidence>
<keyword evidence="19" id="KW-1185">Reference proteome</keyword>
<evidence type="ECO:0000256" key="6">
    <source>
        <dbReference type="ARBA" id="ARBA00022692"/>
    </source>
</evidence>
<evidence type="ECO:0000256" key="14">
    <source>
        <dbReference type="ARBA" id="ARBA00036634"/>
    </source>
</evidence>
<dbReference type="GO" id="GO:0015292">
    <property type="term" value="F:uniporter activity"/>
    <property type="evidence" value="ECO:0007669"/>
    <property type="project" value="UniProtKB-UniRule"/>
</dbReference>
<comment type="caution">
    <text evidence="18">The sequence shown here is derived from an EMBL/GenBank/DDBJ whole genome shotgun (WGS) entry which is preliminary data.</text>
</comment>
<keyword evidence="7 15" id="KW-0999">Mitochondrion inner membrane</keyword>
<evidence type="ECO:0000256" key="15">
    <source>
        <dbReference type="RuleBase" id="RU367035"/>
    </source>
</evidence>
<keyword evidence="9 15" id="KW-1133">Transmembrane helix</keyword>
<evidence type="ECO:0000256" key="10">
    <source>
        <dbReference type="ARBA" id="ARBA00023065"/>
    </source>
</evidence>
<keyword evidence="11 15" id="KW-0496">Mitochondrion</keyword>
<evidence type="ECO:0000313" key="18">
    <source>
        <dbReference type="EMBL" id="CAG5123129.1"/>
    </source>
</evidence>
<dbReference type="AlphaFoldDB" id="A0A8S3Z250"/>
<evidence type="ECO:0000256" key="12">
    <source>
        <dbReference type="ARBA" id="ARBA00023136"/>
    </source>
</evidence>
<evidence type="ECO:0000256" key="11">
    <source>
        <dbReference type="ARBA" id="ARBA00023128"/>
    </source>
</evidence>
<keyword evidence="5 15" id="KW-0107">Calcium channel</keyword>
<comment type="catalytic activity">
    <reaction evidence="14">
        <text>Ca(2+)(in) = Ca(2+)(out)</text>
        <dbReference type="Rhea" id="RHEA:29671"/>
        <dbReference type="ChEBI" id="CHEBI:29108"/>
    </reaction>
</comment>
<evidence type="ECO:0000256" key="2">
    <source>
        <dbReference type="ARBA" id="ARBA00005653"/>
    </source>
</evidence>
<name>A0A8S3Z250_9EUPU</name>
<keyword evidence="13 15" id="KW-0407">Ion channel</keyword>
<feature type="coiled-coil region" evidence="16">
    <location>
        <begin position="188"/>
        <end position="215"/>
    </location>
</feature>
<keyword evidence="12 15" id="KW-0472">Membrane</keyword>
<evidence type="ECO:0000313" key="19">
    <source>
        <dbReference type="Proteomes" id="UP000678393"/>
    </source>
</evidence>
<dbReference type="Pfam" id="PF04678">
    <property type="entry name" value="MCU"/>
    <property type="match status" value="1"/>
</dbReference>
<evidence type="ECO:0000256" key="4">
    <source>
        <dbReference type="ARBA" id="ARBA00022568"/>
    </source>
</evidence>
<keyword evidence="8 15" id="KW-0106">Calcium</keyword>
<dbReference type="GO" id="GO:0005262">
    <property type="term" value="F:calcium channel activity"/>
    <property type="evidence" value="ECO:0007669"/>
    <property type="project" value="UniProtKB-UniRule"/>
</dbReference>
<organism evidence="18 19">
    <name type="scientific">Candidula unifasciata</name>
    <dbReference type="NCBI Taxonomy" id="100452"/>
    <lineage>
        <taxon>Eukaryota</taxon>
        <taxon>Metazoa</taxon>
        <taxon>Spiralia</taxon>
        <taxon>Lophotrochozoa</taxon>
        <taxon>Mollusca</taxon>
        <taxon>Gastropoda</taxon>
        <taxon>Heterobranchia</taxon>
        <taxon>Euthyneura</taxon>
        <taxon>Panpulmonata</taxon>
        <taxon>Eupulmonata</taxon>
        <taxon>Stylommatophora</taxon>
        <taxon>Helicina</taxon>
        <taxon>Helicoidea</taxon>
        <taxon>Geomitridae</taxon>
        <taxon>Candidula</taxon>
    </lineage>
</organism>
<comment type="similarity">
    <text evidence="2 15">Belongs to the MCU (TC 1.A.77) family.</text>
</comment>
<keyword evidence="16" id="KW-0175">Coiled coil</keyword>
<comment type="domain">
    <text evidence="15">The selectivity filter, in which calcium ions are arranged in single file, is composed of two acidic rings separated by one helical turn along the central axis of the channel pore.</text>
</comment>
<feature type="domain" description="Calcium uniporter protein C-terminal" evidence="17">
    <location>
        <begin position="106"/>
        <end position="308"/>
    </location>
</feature>
<feature type="transmembrane region" description="Helical" evidence="15">
    <location>
        <begin position="223"/>
        <end position="242"/>
    </location>
</feature>
<evidence type="ECO:0000256" key="9">
    <source>
        <dbReference type="ARBA" id="ARBA00022989"/>
    </source>
</evidence>
<keyword evidence="4 15" id="KW-0109">Calcium transport</keyword>
<gene>
    <name evidence="18" type="ORF">CUNI_LOCUS8687</name>
</gene>
<evidence type="ECO:0000259" key="17">
    <source>
        <dbReference type="Pfam" id="PF04678"/>
    </source>
</evidence>
<evidence type="ECO:0000256" key="8">
    <source>
        <dbReference type="ARBA" id="ARBA00022837"/>
    </source>
</evidence>
<dbReference type="InterPro" id="IPR039055">
    <property type="entry name" value="MCU_fam"/>
</dbReference>
<dbReference type="OrthoDB" id="278338at2759"/>
<keyword evidence="6 15" id="KW-0812">Transmembrane</keyword>
<evidence type="ECO:0000256" key="5">
    <source>
        <dbReference type="ARBA" id="ARBA00022673"/>
    </source>
</evidence>
<evidence type="ECO:0000256" key="3">
    <source>
        <dbReference type="ARBA" id="ARBA00022448"/>
    </source>
</evidence>
<comment type="subcellular location">
    <subcellularLocation>
        <location evidence="1 15">Mitochondrion inner membrane</location>
        <topology evidence="1 15">Multi-pass membrane protein</topology>
    </subcellularLocation>
</comment>
<dbReference type="GO" id="GO:0051560">
    <property type="term" value="P:mitochondrial calcium ion homeostasis"/>
    <property type="evidence" value="ECO:0007669"/>
    <property type="project" value="UniProtKB-UniRule"/>
</dbReference>
<feature type="transmembrane region" description="Helical" evidence="15">
    <location>
        <begin position="254"/>
        <end position="272"/>
    </location>
</feature>
<dbReference type="Proteomes" id="UP000678393">
    <property type="component" value="Unassembled WGS sequence"/>
</dbReference>
<dbReference type="InterPro" id="IPR006769">
    <property type="entry name" value="MCU_C"/>
</dbReference>
<dbReference type="PANTHER" id="PTHR13462">
    <property type="entry name" value="CALCIUM UNIPORTER PROTEIN, MITOCHONDRIAL"/>
    <property type="match status" value="1"/>
</dbReference>
<evidence type="ECO:0000256" key="13">
    <source>
        <dbReference type="ARBA" id="ARBA00023303"/>
    </source>
</evidence>
<evidence type="ECO:0000256" key="1">
    <source>
        <dbReference type="ARBA" id="ARBA00004448"/>
    </source>
</evidence>
<keyword evidence="3 15" id="KW-0813">Transport</keyword>
<dbReference type="EMBL" id="CAJHNH020001447">
    <property type="protein sequence ID" value="CAG5123129.1"/>
    <property type="molecule type" value="Genomic_DNA"/>
</dbReference>
<proteinExistence type="inferred from homology"/>
<protein>
    <recommendedName>
        <fullName evidence="15">Calcium uniporter protein</fullName>
    </recommendedName>
</protein>
<keyword evidence="10 15" id="KW-0406">Ion transport</keyword>
<dbReference type="PANTHER" id="PTHR13462:SF10">
    <property type="entry name" value="CALCIUM UNIPORTER PROTEIN, MITOCHONDRIAL"/>
    <property type="match status" value="1"/>
</dbReference>